<name>H3A468_LATCH</name>
<evidence type="ECO:0000256" key="2">
    <source>
        <dbReference type="ARBA" id="ARBA00007249"/>
    </source>
</evidence>
<dbReference type="Pfam" id="PF00009">
    <property type="entry name" value="GTP_EFTU"/>
    <property type="match status" value="1"/>
</dbReference>
<comment type="similarity">
    <text evidence="2 8">Belongs to the TRAFAC class translation factor GTPase superfamily. Classic translation factor GTPase family. EF-Tu/EF-1A subfamily.</text>
</comment>
<reference evidence="10" key="3">
    <citation type="submission" date="2025-09" db="UniProtKB">
        <authorList>
            <consortium name="Ensembl"/>
        </authorList>
    </citation>
    <scope>IDENTIFICATION</scope>
</reference>
<dbReference type="InParanoid" id="H3A468"/>
<dbReference type="FunFam" id="3.40.50.300:FF:000090">
    <property type="entry name" value="Elongation factor 1-alpha"/>
    <property type="match status" value="1"/>
</dbReference>
<dbReference type="InterPro" id="IPR050100">
    <property type="entry name" value="TRAFAC_GTPase_members"/>
</dbReference>
<gene>
    <name evidence="10" type="primary">EEF1A1L3</name>
</gene>
<dbReference type="NCBIfam" id="NF008969">
    <property type="entry name" value="PRK12317.1"/>
    <property type="match status" value="1"/>
</dbReference>
<evidence type="ECO:0000256" key="8">
    <source>
        <dbReference type="RuleBase" id="RU000325"/>
    </source>
</evidence>
<reference evidence="11" key="1">
    <citation type="submission" date="2011-08" db="EMBL/GenBank/DDBJ databases">
        <title>The draft genome of Latimeria chalumnae.</title>
        <authorList>
            <person name="Di Palma F."/>
            <person name="Alfoldi J."/>
            <person name="Johnson J."/>
            <person name="Berlin A."/>
            <person name="Gnerre S."/>
            <person name="Jaffe D."/>
            <person name="MacCallum I."/>
            <person name="Young S."/>
            <person name="Walker B.J."/>
            <person name="Lander E."/>
            <person name="Lindblad-Toh K."/>
        </authorList>
    </citation>
    <scope>NUCLEOTIDE SEQUENCE [LARGE SCALE GENOMIC DNA]</scope>
    <source>
        <strain evidence="11">Wild caught</strain>
    </source>
</reference>
<dbReference type="GO" id="GO:0003924">
    <property type="term" value="F:GTPase activity"/>
    <property type="evidence" value="ECO:0007669"/>
    <property type="project" value="UniProtKB-UniRule"/>
</dbReference>
<dbReference type="OrthoDB" id="342024at2759"/>
<evidence type="ECO:0000256" key="3">
    <source>
        <dbReference type="ARBA" id="ARBA00022490"/>
    </source>
</evidence>
<reference evidence="10" key="2">
    <citation type="submission" date="2025-08" db="UniProtKB">
        <authorList>
            <consortium name="Ensembl"/>
        </authorList>
    </citation>
    <scope>IDENTIFICATION</scope>
</reference>
<evidence type="ECO:0000256" key="1">
    <source>
        <dbReference type="ARBA" id="ARBA00004496"/>
    </source>
</evidence>
<organism evidence="10 11">
    <name type="scientific">Latimeria chalumnae</name>
    <name type="common">Coelacanth</name>
    <dbReference type="NCBI Taxonomy" id="7897"/>
    <lineage>
        <taxon>Eukaryota</taxon>
        <taxon>Metazoa</taxon>
        <taxon>Chordata</taxon>
        <taxon>Craniata</taxon>
        <taxon>Vertebrata</taxon>
        <taxon>Euteleostomi</taxon>
        <taxon>Coelacanthiformes</taxon>
        <taxon>Coelacanthidae</taxon>
        <taxon>Latimeria</taxon>
    </lineage>
</organism>
<dbReference type="EMBL" id="AFYH01041147">
    <property type="status" value="NOT_ANNOTATED_CDS"/>
    <property type="molecule type" value="Genomic_DNA"/>
</dbReference>
<dbReference type="RefSeq" id="XP_005992709.1">
    <property type="nucleotide sequence ID" value="XM_005992647.3"/>
</dbReference>
<dbReference type="InterPro" id="IPR000795">
    <property type="entry name" value="T_Tr_GTP-bd_dom"/>
</dbReference>
<dbReference type="EMBL" id="AFYH01041148">
    <property type="status" value="NOT_ANNOTATED_CDS"/>
    <property type="molecule type" value="Genomic_DNA"/>
</dbReference>
<evidence type="ECO:0000256" key="5">
    <source>
        <dbReference type="ARBA" id="ARBA00022768"/>
    </source>
</evidence>
<evidence type="ECO:0000259" key="9">
    <source>
        <dbReference type="PROSITE" id="PS51722"/>
    </source>
</evidence>
<dbReference type="InterPro" id="IPR009000">
    <property type="entry name" value="Transl_B-barrel_sf"/>
</dbReference>
<dbReference type="PROSITE" id="PS00301">
    <property type="entry name" value="G_TR_1"/>
    <property type="match status" value="1"/>
</dbReference>
<keyword evidence="5 8" id="KW-0251">Elongation factor</keyword>
<evidence type="ECO:0000256" key="7">
    <source>
        <dbReference type="ARBA" id="ARBA00023134"/>
    </source>
</evidence>
<comment type="subcellular location">
    <subcellularLocation>
        <location evidence="1">Cytoplasm</location>
    </subcellularLocation>
</comment>
<dbReference type="InterPro" id="IPR031157">
    <property type="entry name" value="G_TR_CS"/>
</dbReference>
<dbReference type="Gene3D" id="2.40.30.10">
    <property type="entry name" value="Translation factors"/>
    <property type="match status" value="2"/>
</dbReference>
<dbReference type="CDD" id="cd03693">
    <property type="entry name" value="EF1_alpha_II"/>
    <property type="match status" value="1"/>
</dbReference>
<dbReference type="PANTHER" id="PTHR23115">
    <property type="entry name" value="TRANSLATION FACTOR"/>
    <property type="match status" value="1"/>
</dbReference>
<evidence type="ECO:0000313" key="10">
    <source>
        <dbReference type="Ensembl" id="ENSLACP00000004439.2"/>
    </source>
</evidence>
<evidence type="ECO:0000313" key="11">
    <source>
        <dbReference type="Proteomes" id="UP000008672"/>
    </source>
</evidence>
<dbReference type="KEGG" id="lcm:102356288"/>
<dbReference type="GO" id="GO:0005737">
    <property type="term" value="C:cytoplasm"/>
    <property type="evidence" value="ECO:0007669"/>
    <property type="project" value="UniProtKB-SubCell"/>
</dbReference>
<keyword evidence="7 8" id="KW-0342">GTP-binding</keyword>
<keyword evidence="3" id="KW-0963">Cytoplasm</keyword>
<dbReference type="Ensembl" id="ENSLACT00000004477.2">
    <property type="protein sequence ID" value="ENSLACP00000004439.2"/>
    <property type="gene ID" value="ENSLACG00000003948.2"/>
</dbReference>
<keyword evidence="6" id="KW-0648">Protein biosynthesis</keyword>
<dbReference type="InterPro" id="IPR027417">
    <property type="entry name" value="P-loop_NTPase"/>
</dbReference>
<dbReference type="GeneID" id="102356288"/>
<dbReference type="CDD" id="cd03705">
    <property type="entry name" value="EF1_alpha_III"/>
    <property type="match status" value="1"/>
</dbReference>
<dbReference type="Gene3D" id="3.40.50.300">
    <property type="entry name" value="P-loop containing nucleotide triphosphate hydrolases"/>
    <property type="match status" value="1"/>
</dbReference>
<dbReference type="InterPro" id="IPR004539">
    <property type="entry name" value="Transl_elong_EF1A_euk/arc"/>
</dbReference>
<dbReference type="GO" id="GO:0003746">
    <property type="term" value="F:translation elongation factor activity"/>
    <property type="evidence" value="ECO:0007669"/>
    <property type="project" value="UniProtKB-UniRule"/>
</dbReference>
<dbReference type="CDD" id="cd01883">
    <property type="entry name" value="EF1_alpha"/>
    <property type="match status" value="1"/>
</dbReference>
<dbReference type="Pfam" id="PF03144">
    <property type="entry name" value="GTP_EFTU_D2"/>
    <property type="match status" value="1"/>
</dbReference>
<dbReference type="OMA" id="AHVTCRF"/>
<dbReference type="SUPFAM" id="SSF52540">
    <property type="entry name" value="P-loop containing nucleoside triphosphate hydrolases"/>
    <property type="match status" value="1"/>
</dbReference>
<sequence>MPKEKSHINLVIIGHVDSGKSTTTGHLIYKCGGIDPRTIEKFEKAAAQIGKSSFKYAWVLDKLKAERERGITIDISLWKFQTQKHIITIIDAPGHRDFIKNMLTGTSQADAALLVVSAATGEFEAGISRNGQTREHALLAYTLGVKQVIVCVNKMDLTEPPYSQKRFDEVVRNVTIYLRKIGFNYAAVPFVPISGWKGENMLLPSQKMPWFKSWKMKRKDSYNTGQTLLEVLDTILPPVRPTNKPLRLPLQDVYKIGGIGTVPVGKIESGILKPGMMLTFAPANLTAEVKSIEMHHEPIQVAFPGHNVGFNVKNLPVKNLRRGHVAGNSTSDPPAEVANFTAQVIILNHPGFIRVGYSPVIDCHTAHITCRFAELKEKIDRRSGEKLMDDPSALKSGDSATVVLVPIKPLAAECFFEYPQLGRFAARDLKQTVAVGVIKSVEKKTQNAARKRAQKPALKQ</sequence>
<dbReference type="AlphaFoldDB" id="H3A468"/>
<dbReference type="SUPFAM" id="SSF50465">
    <property type="entry name" value="EF-Tu/eEF-1alpha/eIF2-gamma C-terminal domain"/>
    <property type="match status" value="1"/>
</dbReference>
<dbReference type="InterPro" id="IPR009001">
    <property type="entry name" value="Transl_elong_EF1A/Init_IF2_C"/>
</dbReference>
<dbReference type="Bgee" id="ENSLACG00000003948">
    <property type="expression patterns" value="Expressed in pelvic fin and 2 other cell types or tissues"/>
</dbReference>
<comment type="function">
    <text evidence="8">This protein promotes the GTP-dependent binding of aminoacyl-tRNA to the A-site of ribosomes during protein biosynthesis.</text>
</comment>
<proteinExistence type="inferred from homology"/>
<dbReference type="FunFam" id="2.40.30.10:FF:000005">
    <property type="entry name" value="Elongation factor 1-alpha"/>
    <property type="match status" value="1"/>
</dbReference>
<dbReference type="GO" id="GO:0005525">
    <property type="term" value="F:GTP binding"/>
    <property type="evidence" value="ECO:0007669"/>
    <property type="project" value="UniProtKB-UniRule"/>
</dbReference>
<dbReference type="InterPro" id="IPR004161">
    <property type="entry name" value="EFTu-like_2"/>
</dbReference>
<keyword evidence="11" id="KW-1185">Reference proteome</keyword>
<accession>H3A468</accession>
<dbReference type="PROSITE" id="PS51722">
    <property type="entry name" value="G_TR_2"/>
    <property type="match status" value="1"/>
</dbReference>
<dbReference type="HOGENOM" id="CLU_007265_3_5_1"/>
<dbReference type="CTD" id="407641"/>
<dbReference type="FunFam" id="2.40.30.10:FF:000003">
    <property type="entry name" value="Elongation factor 1-alpha"/>
    <property type="match status" value="1"/>
</dbReference>
<dbReference type="NCBIfam" id="TIGR00483">
    <property type="entry name" value="EF-1_alpha"/>
    <property type="match status" value="1"/>
</dbReference>
<feature type="domain" description="Tr-type G" evidence="9">
    <location>
        <begin position="5"/>
        <end position="242"/>
    </location>
</feature>
<dbReference type="STRING" id="7897.ENSLACP00000004439"/>
<keyword evidence="4 8" id="KW-0547">Nucleotide-binding</keyword>
<protein>
    <recommendedName>
        <fullName evidence="8">Elongation factor 1-alpha</fullName>
    </recommendedName>
</protein>
<dbReference type="PRINTS" id="PR00315">
    <property type="entry name" value="ELONGATNFCT"/>
</dbReference>
<dbReference type="SUPFAM" id="SSF50447">
    <property type="entry name" value="Translation proteins"/>
    <property type="match status" value="1"/>
</dbReference>
<dbReference type="eggNOG" id="KOG0052">
    <property type="taxonomic scope" value="Eukaryota"/>
</dbReference>
<evidence type="ECO:0000256" key="4">
    <source>
        <dbReference type="ARBA" id="ARBA00022741"/>
    </source>
</evidence>
<dbReference type="GeneTree" id="ENSGT00940000165526"/>
<evidence type="ECO:0000256" key="6">
    <source>
        <dbReference type="ARBA" id="ARBA00022917"/>
    </source>
</evidence>
<dbReference type="Proteomes" id="UP000008672">
    <property type="component" value="Unassembled WGS sequence"/>
</dbReference>
<dbReference type="InterPro" id="IPR054696">
    <property type="entry name" value="GTP-eEF1A_C"/>
</dbReference>
<dbReference type="Pfam" id="PF22594">
    <property type="entry name" value="GTP-eEF1A_C"/>
    <property type="match status" value="1"/>
</dbReference>